<dbReference type="Pfam" id="PF13468">
    <property type="entry name" value="Glyoxalase_3"/>
    <property type="match status" value="1"/>
</dbReference>
<feature type="domain" description="VOC" evidence="1">
    <location>
        <begin position="4"/>
        <end position="135"/>
    </location>
</feature>
<reference evidence="2 3" key="1">
    <citation type="submission" date="2019-02" db="EMBL/GenBank/DDBJ databases">
        <title>Siculibacillus lacustris gen. nov., sp. nov., a new rosette-forming bacterium isolated from a freshwater crater lake (Lake St. Ana, Romania).</title>
        <authorList>
            <person name="Felfoldi T."/>
            <person name="Marton Z."/>
            <person name="Szabo A."/>
            <person name="Mentes A."/>
            <person name="Boka K."/>
            <person name="Marialigeti K."/>
            <person name="Mathe I."/>
            <person name="Koncz M."/>
            <person name="Schumann P."/>
            <person name="Toth E."/>
        </authorList>
    </citation>
    <scope>NUCLEOTIDE SEQUENCE [LARGE SCALE GENOMIC DNA]</scope>
    <source>
        <strain evidence="2 3">SA-279</strain>
    </source>
</reference>
<gene>
    <name evidence="2" type="ORF">EYW49_00825</name>
</gene>
<dbReference type="InterPro" id="IPR025870">
    <property type="entry name" value="Glyoxalase-like_dom"/>
</dbReference>
<organism evidence="2 3">
    <name type="scientific">Siculibacillus lacustris</name>
    <dbReference type="NCBI Taxonomy" id="1549641"/>
    <lineage>
        <taxon>Bacteria</taxon>
        <taxon>Pseudomonadati</taxon>
        <taxon>Pseudomonadota</taxon>
        <taxon>Alphaproteobacteria</taxon>
        <taxon>Hyphomicrobiales</taxon>
        <taxon>Ancalomicrobiaceae</taxon>
        <taxon>Siculibacillus</taxon>
    </lineage>
</organism>
<name>A0A4Q9VY34_9HYPH</name>
<evidence type="ECO:0000313" key="2">
    <source>
        <dbReference type="EMBL" id="TBW41300.1"/>
    </source>
</evidence>
<proteinExistence type="predicted"/>
<accession>A0A4Q9VY34</accession>
<dbReference type="AlphaFoldDB" id="A0A4Q9VY34"/>
<dbReference type="Gene3D" id="3.10.180.10">
    <property type="entry name" value="2,3-Dihydroxybiphenyl 1,2-Dioxygenase, domain 1"/>
    <property type="match status" value="2"/>
</dbReference>
<dbReference type="Proteomes" id="UP000292781">
    <property type="component" value="Unassembled WGS sequence"/>
</dbReference>
<dbReference type="InterPro" id="IPR037523">
    <property type="entry name" value="VOC_core"/>
</dbReference>
<keyword evidence="3" id="KW-1185">Reference proteome</keyword>
<comment type="caution">
    <text evidence="2">The sequence shown here is derived from an EMBL/GenBank/DDBJ whole genome shotgun (WGS) entry which is preliminary data.</text>
</comment>
<evidence type="ECO:0000313" key="3">
    <source>
        <dbReference type="Proteomes" id="UP000292781"/>
    </source>
</evidence>
<dbReference type="PROSITE" id="PS51819">
    <property type="entry name" value="VOC"/>
    <property type="match status" value="1"/>
</dbReference>
<dbReference type="OrthoDB" id="9812467at2"/>
<evidence type="ECO:0000259" key="1">
    <source>
        <dbReference type="PROSITE" id="PS51819"/>
    </source>
</evidence>
<dbReference type="EMBL" id="SJFN01000001">
    <property type="protein sequence ID" value="TBW41300.1"/>
    <property type="molecule type" value="Genomic_DNA"/>
</dbReference>
<protein>
    <submittedName>
        <fullName evidence="2">VOC family protein</fullName>
    </submittedName>
</protein>
<sequence length="259" mass="27157">MSFTLDHVVVAVTDLDRAIADWRNLGFTVTPGGDHTNGVSHNALVVFADGTYFELIAYRAPVPENRWWRRLTESGEGFVDFALLPASIARDADAARARGLDLVGPSPGGRLRPDGVRLDWQVARPATADLPFWCADVTPRALRVPEGDGRLHANGVVGIARVTVAVRDLAASAARWRRLLGDGAVRVAGALVAVDLADTRVELVDARDAGAAAHLAGRGEGVVRVALAGLRAERLDPAASHGAALTIEPAAARAGGAPP</sequence>
<dbReference type="RefSeq" id="WP_131304933.1">
    <property type="nucleotide sequence ID" value="NZ_SJFN01000001.1"/>
</dbReference>
<dbReference type="InterPro" id="IPR029068">
    <property type="entry name" value="Glyas_Bleomycin-R_OHBP_Dase"/>
</dbReference>
<dbReference type="PANTHER" id="PTHR40265">
    <property type="entry name" value="BLL2707 PROTEIN"/>
    <property type="match status" value="1"/>
</dbReference>
<dbReference type="PANTHER" id="PTHR40265:SF1">
    <property type="entry name" value="GLYOXALASE-LIKE DOMAIN-CONTAINING PROTEIN"/>
    <property type="match status" value="1"/>
</dbReference>
<dbReference type="SUPFAM" id="SSF54593">
    <property type="entry name" value="Glyoxalase/Bleomycin resistance protein/Dihydroxybiphenyl dioxygenase"/>
    <property type="match status" value="1"/>
</dbReference>